<dbReference type="EMBL" id="DS113630">
    <property type="protein sequence ID" value="EAX99648.1"/>
    <property type="molecule type" value="Genomic_DNA"/>
</dbReference>
<dbReference type="VEuPathDB" id="TrichDB:TVAGG3_0578980"/>
<evidence type="ECO:0000313" key="2">
    <source>
        <dbReference type="Proteomes" id="UP000001542"/>
    </source>
</evidence>
<accession>A2F619</accession>
<organism evidence="1 2">
    <name type="scientific">Trichomonas vaginalis (strain ATCC PRA-98 / G3)</name>
    <dbReference type="NCBI Taxonomy" id="412133"/>
    <lineage>
        <taxon>Eukaryota</taxon>
        <taxon>Metamonada</taxon>
        <taxon>Parabasalia</taxon>
        <taxon>Trichomonadida</taxon>
        <taxon>Trichomonadidae</taxon>
        <taxon>Trichomonas</taxon>
    </lineage>
</organism>
<protein>
    <recommendedName>
        <fullName evidence="3">Rap-GAP domain-containing protein</fullName>
    </recommendedName>
</protein>
<dbReference type="RefSeq" id="XP_001312578.1">
    <property type="nucleotide sequence ID" value="XM_001312577.1"/>
</dbReference>
<dbReference type="VEuPathDB" id="TrichDB:TVAG_091150"/>
<dbReference type="AlphaFoldDB" id="A2F619"/>
<dbReference type="Proteomes" id="UP000001542">
    <property type="component" value="Unassembled WGS sequence"/>
</dbReference>
<reference evidence="1" key="1">
    <citation type="submission" date="2006-10" db="EMBL/GenBank/DDBJ databases">
        <authorList>
            <person name="Amadeo P."/>
            <person name="Zhao Q."/>
            <person name="Wortman J."/>
            <person name="Fraser-Liggett C."/>
            <person name="Carlton J."/>
        </authorList>
    </citation>
    <scope>NUCLEOTIDE SEQUENCE</scope>
    <source>
        <strain evidence="1">G3</strain>
    </source>
</reference>
<gene>
    <name evidence="1" type="ORF">TVAG_091150</name>
</gene>
<reference evidence="1" key="2">
    <citation type="journal article" date="2007" name="Science">
        <title>Draft genome sequence of the sexually transmitted pathogen Trichomonas vaginalis.</title>
        <authorList>
            <person name="Carlton J.M."/>
            <person name="Hirt R.P."/>
            <person name="Silva J.C."/>
            <person name="Delcher A.L."/>
            <person name="Schatz M."/>
            <person name="Zhao Q."/>
            <person name="Wortman J.R."/>
            <person name="Bidwell S.L."/>
            <person name="Alsmark U.C.M."/>
            <person name="Besteiro S."/>
            <person name="Sicheritz-Ponten T."/>
            <person name="Noel C.J."/>
            <person name="Dacks J.B."/>
            <person name="Foster P.G."/>
            <person name="Simillion C."/>
            <person name="Van de Peer Y."/>
            <person name="Miranda-Saavedra D."/>
            <person name="Barton G.J."/>
            <person name="Westrop G.D."/>
            <person name="Mueller S."/>
            <person name="Dessi D."/>
            <person name="Fiori P.L."/>
            <person name="Ren Q."/>
            <person name="Paulsen I."/>
            <person name="Zhang H."/>
            <person name="Bastida-Corcuera F.D."/>
            <person name="Simoes-Barbosa A."/>
            <person name="Brown M.T."/>
            <person name="Hayes R.D."/>
            <person name="Mukherjee M."/>
            <person name="Okumura C.Y."/>
            <person name="Schneider R."/>
            <person name="Smith A.J."/>
            <person name="Vanacova S."/>
            <person name="Villalvazo M."/>
            <person name="Haas B.J."/>
            <person name="Pertea M."/>
            <person name="Feldblyum T.V."/>
            <person name="Utterback T.R."/>
            <person name="Shu C.L."/>
            <person name="Osoegawa K."/>
            <person name="de Jong P.J."/>
            <person name="Hrdy I."/>
            <person name="Horvathova L."/>
            <person name="Zubacova Z."/>
            <person name="Dolezal P."/>
            <person name="Malik S.B."/>
            <person name="Logsdon J.M. Jr."/>
            <person name="Henze K."/>
            <person name="Gupta A."/>
            <person name="Wang C.C."/>
            <person name="Dunne R.L."/>
            <person name="Upcroft J.A."/>
            <person name="Upcroft P."/>
            <person name="White O."/>
            <person name="Salzberg S.L."/>
            <person name="Tang P."/>
            <person name="Chiu C.-H."/>
            <person name="Lee Y.-S."/>
            <person name="Embley T.M."/>
            <person name="Coombs G.H."/>
            <person name="Mottram J.C."/>
            <person name="Tachezy J."/>
            <person name="Fraser-Liggett C.M."/>
            <person name="Johnson P.J."/>
        </authorList>
    </citation>
    <scope>NUCLEOTIDE SEQUENCE [LARGE SCALE GENOMIC DNA]</scope>
    <source>
        <strain evidence="1">G3</strain>
    </source>
</reference>
<evidence type="ECO:0000313" key="1">
    <source>
        <dbReference type="EMBL" id="EAX99648.1"/>
    </source>
</evidence>
<dbReference type="InParanoid" id="A2F619"/>
<evidence type="ECO:0008006" key="3">
    <source>
        <dbReference type="Google" id="ProtNLM"/>
    </source>
</evidence>
<name>A2F619_TRIV3</name>
<proteinExistence type="predicted"/>
<dbReference type="OrthoDB" id="10672267at2759"/>
<dbReference type="KEGG" id="tva:4757458"/>
<keyword evidence="2" id="KW-1185">Reference proteome</keyword>
<sequence length="1234" mass="141484">MTAPFPDFANEVRYDEQYLKNFMDNGFDNMFKEVYEFISQYQKPTKKGIFSKTPLKRVLTLLESVEFVLERSKAQHYHKEMIPDITNTFIAILHPLTPPEIRTIAVRLYVMIRNILEDEAEQYVEKFENLVFDFTLLPEETVNKSKLTINIDPELRIQNTDPIIRPNNSLLEHVEYVLSQVLLLKDRTSAFNCWWNIIQKRLISVAYRSVTEQINPQNASYGINGLVPWVLQKLILSFITKVFQNPEYLTCILGTANTPAYLYAILNQCATDDINHTEAFNFIINFIKLVCDNITVLDSLKKAHPIIFPHIIFCLQKLFEQTFIMNDTKADQRLNICVDTLKRTIVVFYNAFDAEAQYKLCSQLASWPEIKNINCCLHVLSILLSSSVNLKIQDPNFWNCIVNGGGCQRHTYLTAVADFASFYAFNIVDKLLKFPIPSIADAIAGIHQESDWTGENEMWLEKLLPLTVNPIDIFSFFLSNRDKLTISEIANDNSIQKVKLQPLNISEWTLEECLSNSRAFISAFDWTKFSDDIDTQFSVYLVGASFIHPLLKMTQVFPPTLEYDKNFLIKEYMAWLDKAASPKVTNKLIVVHALKILGEIMCRSEVNQILNDFQLSNFYLTLKSHIADDNMKVKQTALVYACRSILVGLRHSNILITTVCNSIQTLLIPVEGGVALSGSEKSQFCLALFSTIDISNKIDFEPKSDKNKVNCKQKLSEFCFGLNPRLRIATLIEIITEECINKRSDVTENCITSLLKSFNQRTLEDVYAFFGLLNSFPYLEKSSPGSITRVLQTFLNAIEIFNEGDEFLYFLTVMLTVESLIDSSFIIDVSQHYKHFEVIAANWSLHMENCKFTSLCQQRLDYSLLYLSYHFQRYHFPIEKDVVGGEMNDSTVFKSNEIDNILRLKKEKIVTDLPVARMTWNYKSLNPQMVDISVKPKTVLENVTIPSASDISEQQKYTKHFTDFVDDLFDNKLLNLGLKTKICQPSDFMSLLDKSPHLTSNTLQLVKAQNIPTNSSGHESASFMTSLGFFDKTNVFPSISAESSQKMKELDNKKFMHTIPARFAKLAPSLKSSELFDDFKNGLGVKTENGDIVHSSWAHSIIFNEERSIGSVLIVWGEEMNRTEIVQTFSLENPLRIEIYPTKSGLFDVRTCSIHKIAEDVVQIKRAFVTKRALPLFVVSQINSAVHAINIKDNNNHESFLSNGNMIREMKEKEFHSHYIMLLCEKKILQEVQQ</sequence>